<dbReference type="GO" id="GO:0004180">
    <property type="term" value="F:carboxypeptidase activity"/>
    <property type="evidence" value="ECO:0007669"/>
    <property type="project" value="UniProtKB-KW"/>
</dbReference>
<comment type="similarity">
    <text evidence="1 7">Belongs to the peptidase S11 family.</text>
</comment>
<evidence type="ECO:0000256" key="8">
    <source>
        <dbReference type="SAM" id="MobiDB-lite"/>
    </source>
</evidence>
<keyword evidence="4" id="KW-0133">Cell shape</keyword>
<dbReference type="Pfam" id="PF00768">
    <property type="entry name" value="Peptidase_S11"/>
    <property type="match status" value="1"/>
</dbReference>
<dbReference type="PANTHER" id="PTHR21581">
    <property type="entry name" value="D-ALANYL-D-ALANINE CARBOXYPEPTIDASE"/>
    <property type="match status" value="1"/>
</dbReference>
<feature type="domain" description="Peptidase S11 D-alanyl-D-alanine carboxypeptidase A N-terminal" evidence="11">
    <location>
        <begin position="85"/>
        <end position="314"/>
    </location>
</feature>
<feature type="chain" id="PRO_5045484910" evidence="10">
    <location>
        <begin position="27"/>
        <end position="471"/>
    </location>
</feature>
<keyword evidence="12" id="KW-0121">Carboxypeptidase</keyword>
<dbReference type="PANTHER" id="PTHR21581:SF6">
    <property type="entry name" value="TRAFFICKING PROTEIN PARTICLE COMPLEX SUBUNIT 12"/>
    <property type="match status" value="1"/>
</dbReference>
<dbReference type="InterPro" id="IPR001967">
    <property type="entry name" value="Peptidase_S11_N"/>
</dbReference>
<sequence length="471" mass="52206">MRYCRYILAVILAIMVFSVFTQPAAAAEPTETAASDAKPAADAEEEKTEEEKKKEAYEKELQAVYQLPVQSNELEDWAQGPGTYGDAAIVMEAGSGAVLYAKNIDAKEYPASITKVLTALLAYEYGDMNSNVVITKEALSCLGSGYASIGMKEGNSIYMRQAMHAMLLASSNEVAYAVGETVAAGQGQSYDWFISQMNEKVKELGGVNSHFINTNGVHDENHYTCARDMALIGKELFAYPEFFETCRTQQYKIDGSATTEEHVFQQKHEMLIANNSEYYEKAVGGKTGYTTEAQNTLITMAEDGNLRLVCVVFKTYGGHVYSDTRALLEYGFQNFQKVSVLENEADKRMKNIPKDAYVCLPEGITFEMLDKEIEKIDGSSEAKITYLYQDMPVGTVTAEVEDVFASNQTVRVAAKTSEESGKNSGSGSSQWMRTFAATLAACIVLVIVMMTVLSVRRERKRLEARRKRRKN</sequence>
<dbReference type="Gene3D" id="3.40.710.10">
    <property type="entry name" value="DD-peptidase/beta-lactamase superfamily"/>
    <property type="match status" value="1"/>
</dbReference>
<keyword evidence="12" id="KW-0645">Protease</keyword>
<evidence type="ECO:0000256" key="7">
    <source>
        <dbReference type="RuleBase" id="RU004016"/>
    </source>
</evidence>
<dbReference type="Proteomes" id="UP001652431">
    <property type="component" value="Unassembled WGS sequence"/>
</dbReference>
<dbReference type="SUPFAM" id="SSF56601">
    <property type="entry name" value="beta-lactamase/transpeptidase-like"/>
    <property type="match status" value="1"/>
</dbReference>
<evidence type="ECO:0000256" key="1">
    <source>
        <dbReference type="ARBA" id="ARBA00007164"/>
    </source>
</evidence>
<keyword evidence="9" id="KW-0472">Membrane</keyword>
<keyword evidence="13" id="KW-1185">Reference proteome</keyword>
<dbReference type="PRINTS" id="PR00725">
    <property type="entry name" value="DADACBPTASE1"/>
</dbReference>
<gene>
    <name evidence="12" type="ORF">OCV99_05980</name>
</gene>
<reference evidence="12 13" key="1">
    <citation type="journal article" date="2021" name="ISME Commun">
        <title>Automated analysis of genomic sequences facilitates high-throughput and comprehensive description of bacteria.</title>
        <authorList>
            <person name="Hitch T.C.A."/>
        </authorList>
    </citation>
    <scope>NUCLEOTIDE SEQUENCE [LARGE SCALE GENOMIC DNA]</scope>
    <source>
        <strain evidence="12 13">Sanger_03</strain>
    </source>
</reference>
<evidence type="ECO:0000256" key="5">
    <source>
        <dbReference type="ARBA" id="ARBA00022984"/>
    </source>
</evidence>
<name>A0ABT2RL23_9FIRM</name>
<accession>A0ABT2RL23</accession>
<feature type="compositionally biased region" description="Low complexity" evidence="8">
    <location>
        <begin position="28"/>
        <end position="40"/>
    </location>
</feature>
<evidence type="ECO:0000256" key="2">
    <source>
        <dbReference type="ARBA" id="ARBA00022729"/>
    </source>
</evidence>
<evidence type="ECO:0000256" key="4">
    <source>
        <dbReference type="ARBA" id="ARBA00022960"/>
    </source>
</evidence>
<feature type="signal peptide" evidence="10">
    <location>
        <begin position="1"/>
        <end position="26"/>
    </location>
</feature>
<dbReference type="RefSeq" id="WP_158369127.1">
    <property type="nucleotide sequence ID" value="NZ_JAOQJU010000004.1"/>
</dbReference>
<keyword evidence="2 10" id="KW-0732">Signal</keyword>
<proteinExistence type="inferred from homology"/>
<evidence type="ECO:0000259" key="11">
    <source>
        <dbReference type="Pfam" id="PF00768"/>
    </source>
</evidence>
<keyword evidence="9" id="KW-0812">Transmembrane</keyword>
<dbReference type="InterPro" id="IPR018044">
    <property type="entry name" value="Peptidase_S11"/>
</dbReference>
<evidence type="ECO:0000313" key="13">
    <source>
        <dbReference type="Proteomes" id="UP001652431"/>
    </source>
</evidence>
<comment type="caution">
    <text evidence="12">The sequence shown here is derived from an EMBL/GenBank/DDBJ whole genome shotgun (WGS) entry which is preliminary data.</text>
</comment>
<dbReference type="EMBL" id="JAOQJU010000004">
    <property type="protein sequence ID" value="MCU6686108.1"/>
    <property type="molecule type" value="Genomic_DNA"/>
</dbReference>
<keyword evidence="9" id="KW-1133">Transmembrane helix</keyword>
<keyword evidence="3" id="KW-0378">Hydrolase</keyword>
<evidence type="ECO:0000313" key="12">
    <source>
        <dbReference type="EMBL" id="MCU6686108.1"/>
    </source>
</evidence>
<organism evidence="12 13">
    <name type="scientific">Dorea acetigenes</name>
    <dbReference type="NCBI Taxonomy" id="2981787"/>
    <lineage>
        <taxon>Bacteria</taxon>
        <taxon>Bacillati</taxon>
        <taxon>Bacillota</taxon>
        <taxon>Clostridia</taxon>
        <taxon>Lachnospirales</taxon>
        <taxon>Lachnospiraceae</taxon>
        <taxon>Dorea</taxon>
    </lineage>
</organism>
<evidence type="ECO:0000256" key="3">
    <source>
        <dbReference type="ARBA" id="ARBA00022801"/>
    </source>
</evidence>
<evidence type="ECO:0000256" key="9">
    <source>
        <dbReference type="SAM" id="Phobius"/>
    </source>
</evidence>
<dbReference type="InterPro" id="IPR012338">
    <property type="entry name" value="Beta-lactam/transpept-like"/>
</dbReference>
<keyword evidence="5" id="KW-0573">Peptidoglycan synthesis</keyword>
<feature type="region of interest" description="Disordered" evidence="8">
    <location>
        <begin position="28"/>
        <end position="55"/>
    </location>
</feature>
<feature type="transmembrane region" description="Helical" evidence="9">
    <location>
        <begin position="431"/>
        <end position="455"/>
    </location>
</feature>
<evidence type="ECO:0000256" key="6">
    <source>
        <dbReference type="ARBA" id="ARBA00023316"/>
    </source>
</evidence>
<protein>
    <submittedName>
        <fullName evidence="12">D-alanyl-D-alanine carboxypeptidase</fullName>
    </submittedName>
</protein>
<keyword evidence="6" id="KW-0961">Cell wall biogenesis/degradation</keyword>
<evidence type="ECO:0000256" key="10">
    <source>
        <dbReference type="SAM" id="SignalP"/>
    </source>
</evidence>